<dbReference type="PANTHER" id="PTHR11842:SF10">
    <property type="entry name" value="MITOTIC SPINDLE ASSEMBLY CHECKPOINT PROTEIN MAD2B"/>
    <property type="match status" value="1"/>
</dbReference>
<accession>A0A7M7SX26</accession>
<reference evidence="8" key="1">
    <citation type="submission" date="2015-02" db="EMBL/GenBank/DDBJ databases">
        <title>Genome sequencing for Strongylocentrotus purpuratus.</title>
        <authorList>
            <person name="Murali S."/>
            <person name="Liu Y."/>
            <person name="Vee V."/>
            <person name="English A."/>
            <person name="Wang M."/>
            <person name="Skinner E."/>
            <person name="Han Y."/>
            <person name="Muzny D.M."/>
            <person name="Worley K.C."/>
            <person name="Gibbs R.A."/>
        </authorList>
    </citation>
    <scope>NUCLEOTIDE SEQUENCE</scope>
</reference>
<dbReference type="FunFam" id="3.30.900.10:FF:000003">
    <property type="entry name" value="Mitotic spindle assembly checkpoint protein MAD2B"/>
    <property type="match status" value="1"/>
</dbReference>
<dbReference type="InParanoid" id="A0A7M7SX26"/>
<organism evidence="7 8">
    <name type="scientific">Strongylocentrotus purpuratus</name>
    <name type="common">Purple sea urchin</name>
    <dbReference type="NCBI Taxonomy" id="7668"/>
    <lineage>
        <taxon>Eukaryota</taxon>
        <taxon>Metazoa</taxon>
        <taxon>Echinodermata</taxon>
        <taxon>Eleutherozoa</taxon>
        <taxon>Echinozoa</taxon>
        <taxon>Echinoidea</taxon>
        <taxon>Euechinoidea</taxon>
        <taxon>Echinacea</taxon>
        <taxon>Camarodonta</taxon>
        <taxon>Echinidea</taxon>
        <taxon>Strongylocentrotidae</taxon>
        <taxon>Strongylocentrotus</taxon>
    </lineage>
</organism>
<dbReference type="Gene3D" id="3.30.900.10">
    <property type="entry name" value="HORMA domain"/>
    <property type="match status" value="1"/>
</dbReference>
<keyword evidence="2" id="KW-0227">DNA damage</keyword>
<dbReference type="RefSeq" id="XP_030837661.1">
    <property type="nucleotide sequence ID" value="XM_030981801.1"/>
</dbReference>
<dbReference type="OMA" id="QYQEFPW"/>
<dbReference type="Pfam" id="PF02301">
    <property type="entry name" value="HORMA"/>
    <property type="match status" value="1"/>
</dbReference>
<dbReference type="EnsemblMetazoa" id="XM_030986694">
    <property type="protein sequence ID" value="XP_030842554"/>
    <property type="gene ID" value="LOC115924484"/>
</dbReference>
<evidence type="ECO:0000256" key="1">
    <source>
        <dbReference type="ARBA" id="ARBA00004123"/>
    </source>
</evidence>
<dbReference type="InterPro" id="IPR003511">
    <property type="entry name" value="HORMA_dom"/>
</dbReference>
<protein>
    <recommendedName>
        <fullName evidence="4">Mitotic spindle assembly checkpoint protein MAD2B</fullName>
    </recommendedName>
    <alternativeName>
        <fullName evidence="5">Mitotic arrest deficient 2-like protein 2</fullName>
    </alternativeName>
</protein>
<dbReference type="GO" id="GO:0016035">
    <property type="term" value="C:zeta DNA polymerase complex"/>
    <property type="evidence" value="ECO:0000318"/>
    <property type="project" value="GO_Central"/>
</dbReference>
<comment type="subcellular location">
    <subcellularLocation>
        <location evidence="1">Nucleus</location>
    </subcellularLocation>
</comment>
<keyword evidence="3" id="KW-0539">Nucleus</keyword>
<evidence type="ECO:0000256" key="4">
    <source>
        <dbReference type="ARBA" id="ARBA00044131"/>
    </source>
</evidence>
<dbReference type="GeneID" id="593816"/>
<name>A0A7M7SX26_STRPU</name>
<proteinExistence type="predicted"/>
<dbReference type="GO" id="GO:0005634">
    <property type="term" value="C:nucleus"/>
    <property type="evidence" value="ECO:0000318"/>
    <property type="project" value="GO_Central"/>
</dbReference>
<dbReference type="KEGG" id="spu:593816"/>
<dbReference type="InterPro" id="IPR045091">
    <property type="entry name" value="Mad2-like"/>
</dbReference>
<keyword evidence="8" id="KW-1185">Reference proteome</keyword>
<dbReference type="EnsemblMetazoa" id="XM_030981801">
    <property type="protein sequence ID" value="XP_030837661"/>
    <property type="gene ID" value="LOC593816"/>
</dbReference>
<evidence type="ECO:0000313" key="7">
    <source>
        <dbReference type="EnsemblMetazoa" id="XP_030837661"/>
    </source>
</evidence>
<dbReference type="PROSITE" id="PS50815">
    <property type="entry name" value="HORMA"/>
    <property type="match status" value="1"/>
</dbReference>
<dbReference type="AlphaFoldDB" id="A0A7M7SX26"/>
<reference evidence="7" key="2">
    <citation type="submission" date="2021-01" db="UniProtKB">
        <authorList>
            <consortium name="EnsemblMetazoa"/>
        </authorList>
    </citation>
    <scope>IDENTIFICATION</scope>
</reference>
<evidence type="ECO:0000259" key="6">
    <source>
        <dbReference type="PROSITE" id="PS50815"/>
    </source>
</evidence>
<dbReference type="PANTHER" id="PTHR11842">
    <property type="entry name" value="MITOTIC SPINDLE ASSEMBLY CHECKPOINT PROTEIN MAD2"/>
    <property type="match status" value="1"/>
</dbReference>
<dbReference type="InterPro" id="IPR036570">
    <property type="entry name" value="HORMA_dom_sf"/>
</dbReference>
<dbReference type="GeneID" id="115924484"/>
<dbReference type="OrthoDB" id="21254at2759"/>
<evidence type="ECO:0000256" key="3">
    <source>
        <dbReference type="ARBA" id="ARBA00023242"/>
    </source>
</evidence>
<dbReference type="KEGG" id="spu:115924484"/>
<dbReference type="FunCoup" id="A0A7M7SX26">
    <property type="interactions" value="652"/>
</dbReference>
<dbReference type="Proteomes" id="UP000007110">
    <property type="component" value="Unassembled WGS sequence"/>
</dbReference>
<evidence type="ECO:0000313" key="8">
    <source>
        <dbReference type="Proteomes" id="UP000007110"/>
    </source>
</evidence>
<evidence type="ECO:0000256" key="2">
    <source>
        <dbReference type="ARBA" id="ARBA00022763"/>
    </source>
</evidence>
<dbReference type="RefSeq" id="XP_030842554.1">
    <property type="nucleotide sequence ID" value="XM_030986694.1"/>
</dbReference>
<feature type="domain" description="HORMA" evidence="6">
    <location>
        <begin position="13"/>
        <end position="204"/>
    </location>
</feature>
<sequence>MESRGCQDLNLSHVSADILCEFLEVAVHQILYIRELYPLGIFERKQKYNVPVQISRHPELNQYITDAVMGIKPHVIKDEVQCVTVVILNAKHIPVERFVFEIARPSTNKIDSIENRLERLEQSLRAFLLRLNTCDAVLHSLPQDCTFSILVYTKGSATMESHDKQVLQEFPWIEADDHICKMENSTLVPLKAVSSDLLKMQLYVEEAPSKLEVR</sequence>
<dbReference type="GO" id="GO:0006281">
    <property type="term" value="P:DNA repair"/>
    <property type="evidence" value="ECO:0000318"/>
    <property type="project" value="GO_Central"/>
</dbReference>
<dbReference type="SUPFAM" id="SSF56019">
    <property type="entry name" value="The spindle assembly checkpoint protein mad2"/>
    <property type="match status" value="1"/>
</dbReference>
<evidence type="ECO:0000256" key="5">
    <source>
        <dbReference type="ARBA" id="ARBA00044264"/>
    </source>
</evidence>